<dbReference type="InterPro" id="IPR016032">
    <property type="entry name" value="Sig_transdc_resp-reg_C-effctor"/>
</dbReference>
<sequence length="413" mass="47540">MEWITELILQGFGDCNSQCNLCAEKYQAIRLVLMWCQIGIFSFFALTLFLLGLFAYRKRENKLDVWGLVCFGLFFSILVSLNAVSLSTEDEFDMFYYSEICLSEDNFLQKPRNQKIPEWIKNNRELHDPSSSDTTEHELISKFKKHTLSGLNSFFLLLSFCFFSSVRNLNNKIFEPKVWAIVSLVLFIVAVLAGTFSGSDIPDVAFSTFIFIFLGIILGIQFFNRGSTEMAILAILVCCSIIYMQFCYLTEIAQFDDNLGTEPSLTAVIQEILLPKATFNFMNLILTSALGTIFLSLAFTWVFEELKIQQVRQKMEFEIQQRDDKISTLEENIESLYEPSNIKDKLSLLTETERTVFEYFIKNPNNSYAQSGESLFKSEHTVISHVRNIERKLAIKGKENFGLFWKRAGNWPG</sequence>
<protein>
    <recommendedName>
        <fullName evidence="4">HTH luxR-type domain-containing protein</fullName>
    </recommendedName>
</protein>
<feature type="transmembrane region" description="Helical" evidence="1">
    <location>
        <begin position="63"/>
        <end position="84"/>
    </location>
</feature>
<feature type="transmembrane region" description="Helical" evidence="1">
    <location>
        <begin position="178"/>
        <end position="198"/>
    </location>
</feature>
<dbReference type="SUPFAM" id="SSF46894">
    <property type="entry name" value="C-terminal effector domain of the bipartite response regulators"/>
    <property type="match status" value="1"/>
</dbReference>
<evidence type="ECO:0000313" key="2">
    <source>
        <dbReference type="EMBL" id="KGE86485.1"/>
    </source>
</evidence>
<accession>A0A098S2X4</accession>
<feature type="transmembrane region" description="Helical" evidence="1">
    <location>
        <begin position="281"/>
        <end position="303"/>
    </location>
</feature>
<organism evidence="2 3">
    <name type="scientific">Phaeodactylibacter xiamenensis</name>
    <dbReference type="NCBI Taxonomy" id="1524460"/>
    <lineage>
        <taxon>Bacteria</taxon>
        <taxon>Pseudomonadati</taxon>
        <taxon>Bacteroidota</taxon>
        <taxon>Saprospiria</taxon>
        <taxon>Saprospirales</taxon>
        <taxon>Haliscomenobacteraceae</taxon>
        <taxon>Phaeodactylibacter</taxon>
    </lineage>
</organism>
<dbReference type="GO" id="GO:0003677">
    <property type="term" value="F:DNA binding"/>
    <property type="evidence" value="ECO:0007669"/>
    <property type="project" value="InterPro"/>
</dbReference>
<dbReference type="Proteomes" id="UP000029736">
    <property type="component" value="Unassembled WGS sequence"/>
</dbReference>
<evidence type="ECO:0000313" key="3">
    <source>
        <dbReference type="Proteomes" id="UP000029736"/>
    </source>
</evidence>
<dbReference type="InterPro" id="IPR036388">
    <property type="entry name" value="WH-like_DNA-bd_sf"/>
</dbReference>
<gene>
    <name evidence="2" type="ORF">IX84_22195</name>
</gene>
<feature type="transmembrane region" description="Helical" evidence="1">
    <location>
        <begin position="32"/>
        <end position="56"/>
    </location>
</feature>
<feature type="transmembrane region" description="Helical" evidence="1">
    <location>
        <begin position="230"/>
        <end position="246"/>
    </location>
</feature>
<name>A0A098S2X4_9BACT</name>
<dbReference type="RefSeq" id="WP_044225391.1">
    <property type="nucleotide sequence ID" value="NZ_JBKAGJ010000026.1"/>
</dbReference>
<comment type="caution">
    <text evidence="2">The sequence shown here is derived from an EMBL/GenBank/DDBJ whole genome shotgun (WGS) entry which is preliminary data.</text>
</comment>
<keyword evidence="1" id="KW-0812">Transmembrane</keyword>
<dbReference type="OrthoDB" id="9797341at2"/>
<proteinExistence type="predicted"/>
<dbReference type="Gene3D" id="1.10.10.10">
    <property type="entry name" value="Winged helix-like DNA-binding domain superfamily/Winged helix DNA-binding domain"/>
    <property type="match status" value="1"/>
</dbReference>
<dbReference type="AlphaFoldDB" id="A0A098S2X4"/>
<feature type="transmembrane region" description="Helical" evidence="1">
    <location>
        <begin position="148"/>
        <end position="166"/>
    </location>
</feature>
<evidence type="ECO:0000256" key="1">
    <source>
        <dbReference type="SAM" id="Phobius"/>
    </source>
</evidence>
<evidence type="ECO:0008006" key="4">
    <source>
        <dbReference type="Google" id="ProtNLM"/>
    </source>
</evidence>
<dbReference type="EMBL" id="JPOS01000079">
    <property type="protein sequence ID" value="KGE86485.1"/>
    <property type="molecule type" value="Genomic_DNA"/>
</dbReference>
<keyword evidence="1" id="KW-0472">Membrane</keyword>
<keyword evidence="3" id="KW-1185">Reference proteome</keyword>
<reference evidence="2 3" key="1">
    <citation type="journal article" date="2014" name="Int. J. Syst. Evol. Microbiol.">
        <title>Phaeodactylibacter xiamenensis gen. nov., sp. nov., a member of the family Saprospiraceae isolated from the marine alga Phaeodactylum tricornutum.</title>
        <authorList>
            <person name="Chen Z.Jr."/>
            <person name="Lei X."/>
            <person name="Lai Q."/>
            <person name="Li Y."/>
            <person name="Zhang B."/>
            <person name="Zhang J."/>
            <person name="Zhang H."/>
            <person name="Yang L."/>
            <person name="Zheng W."/>
            <person name="Tian Y."/>
            <person name="Yu Z."/>
            <person name="Xu H.Jr."/>
            <person name="Zheng T."/>
        </authorList>
    </citation>
    <scope>NUCLEOTIDE SEQUENCE [LARGE SCALE GENOMIC DNA]</scope>
    <source>
        <strain evidence="2 3">KD52</strain>
    </source>
</reference>
<feature type="transmembrane region" description="Helical" evidence="1">
    <location>
        <begin position="204"/>
        <end position="223"/>
    </location>
</feature>
<dbReference type="GO" id="GO:0006355">
    <property type="term" value="P:regulation of DNA-templated transcription"/>
    <property type="evidence" value="ECO:0007669"/>
    <property type="project" value="InterPro"/>
</dbReference>
<keyword evidence="1" id="KW-1133">Transmembrane helix</keyword>